<evidence type="ECO:0000259" key="2">
    <source>
        <dbReference type="Pfam" id="PF16313"/>
    </source>
</evidence>
<proteinExistence type="predicted"/>
<evidence type="ECO:0000256" key="1">
    <source>
        <dbReference type="SAM" id="MobiDB-lite"/>
    </source>
</evidence>
<dbReference type="InterPro" id="IPR033413">
    <property type="entry name" value="DUF5117"/>
</dbReference>
<dbReference type="AlphaFoldDB" id="A0A1E5T2I4"/>
<dbReference type="PANTHER" id="PTHR38478">
    <property type="entry name" value="PEPTIDASE M1A AND M12B"/>
    <property type="match status" value="1"/>
</dbReference>
<dbReference type="GO" id="GO:0006508">
    <property type="term" value="P:proteolysis"/>
    <property type="evidence" value="ECO:0007669"/>
    <property type="project" value="UniProtKB-KW"/>
</dbReference>
<dbReference type="RefSeq" id="WP_069837082.1">
    <property type="nucleotide sequence ID" value="NZ_MDGQ01000005.1"/>
</dbReference>
<keyword evidence="5" id="KW-0482">Metalloprotease</keyword>
<accession>A0A1E5T2I4</accession>
<dbReference type="OrthoDB" id="9776599at2"/>
<dbReference type="CDD" id="cd04276">
    <property type="entry name" value="ZnMc_MMP_like_2"/>
    <property type="match status" value="1"/>
</dbReference>
<keyword evidence="5" id="KW-0378">Hydrolase</keyword>
<dbReference type="EMBL" id="MDGQ01000005">
    <property type="protein sequence ID" value="OEK05580.1"/>
    <property type="molecule type" value="Genomic_DNA"/>
</dbReference>
<dbReference type="PANTHER" id="PTHR38478:SF1">
    <property type="entry name" value="ZINC DEPENDENT METALLOPROTEASE DOMAIN LIPOPROTEIN"/>
    <property type="match status" value="1"/>
</dbReference>
<comment type="caution">
    <text evidence="5">The sequence shown here is derived from an EMBL/GenBank/DDBJ whole genome shotgun (WGS) entry which is preliminary data.</text>
</comment>
<dbReference type="Gene3D" id="3.40.390.10">
    <property type="entry name" value="Collagenase (Catalytic Domain)"/>
    <property type="match status" value="1"/>
</dbReference>
<organism evidence="5 6">
    <name type="scientific">Roseivirga misakiensis</name>
    <dbReference type="NCBI Taxonomy" id="1563681"/>
    <lineage>
        <taxon>Bacteria</taxon>
        <taxon>Pseudomonadati</taxon>
        <taxon>Bacteroidota</taxon>
        <taxon>Cytophagia</taxon>
        <taxon>Cytophagales</taxon>
        <taxon>Roseivirgaceae</taxon>
        <taxon>Roseivirga</taxon>
    </lineage>
</organism>
<dbReference type="InterPro" id="IPR024079">
    <property type="entry name" value="MetalloPept_cat_dom_sf"/>
</dbReference>
<reference evidence="5 6" key="1">
    <citation type="submission" date="2016-08" db="EMBL/GenBank/DDBJ databases">
        <title>Draft genome of Fabibacter sp. strain SK-8.</title>
        <authorList>
            <person name="Wong S.-K."/>
            <person name="Hamasaki K."/>
            <person name="Yoshizawa S."/>
        </authorList>
    </citation>
    <scope>NUCLEOTIDE SEQUENCE [LARGE SCALE GENOMIC DNA]</scope>
    <source>
        <strain evidence="5 6">SK-8</strain>
    </source>
</reference>
<evidence type="ECO:0000313" key="5">
    <source>
        <dbReference type="EMBL" id="OEK05580.1"/>
    </source>
</evidence>
<dbReference type="InterPro" id="IPR034032">
    <property type="entry name" value="Zn_MMP-like_bac"/>
</dbReference>
<feature type="domain" description="DUF5118" evidence="4">
    <location>
        <begin position="55"/>
        <end position="101"/>
    </location>
</feature>
<dbReference type="SUPFAM" id="SSF55486">
    <property type="entry name" value="Metalloproteases ('zincins'), catalytic domain"/>
    <property type="match status" value="1"/>
</dbReference>
<dbReference type="Pfam" id="PF16313">
    <property type="entry name" value="DUF4953"/>
    <property type="match status" value="1"/>
</dbReference>
<gene>
    <name evidence="5" type="ORF">BFP71_13750</name>
</gene>
<name>A0A1E5T2I4_9BACT</name>
<feature type="region of interest" description="Disordered" evidence="1">
    <location>
        <begin position="31"/>
        <end position="55"/>
    </location>
</feature>
<dbReference type="InterPro" id="IPR032534">
    <property type="entry name" value="EcxA_zinc-bd"/>
</dbReference>
<feature type="domain" description="DUF5117" evidence="3">
    <location>
        <begin position="114"/>
        <end position="302"/>
    </location>
</feature>
<dbReference type="STRING" id="1563681.BFP71_13750"/>
<dbReference type="GO" id="GO:0008237">
    <property type="term" value="F:metallopeptidase activity"/>
    <property type="evidence" value="ECO:0007669"/>
    <property type="project" value="UniProtKB-KW"/>
</dbReference>
<feature type="domain" description="EcxA zinc-binding" evidence="2">
    <location>
        <begin position="436"/>
        <end position="740"/>
    </location>
</feature>
<evidence type="ECO:0000259" key="3">
    <source>
        <dbReference type="Pfam" id="PF17148"/>
    </source>
</evidence>
<dbReference type="InterPro" id="IPR033428">
    <property type="entry name" value="DUF5118"/>
</dbReference>
<evidence type="ECO:0000313" key="6">
    <source>
        <dbReference type="Proteomes" id="UP000095552"/>
    </source>
</evidence>
<sequence length="828" mass="94007">MIKKHNLKRTASLFLASAFLLTLGHDGLAQRKKRNQKADAAPATEKPAPPKKKEKTYASLVKGMKADEGLFTAYTKDGKIMYEIPKSELGKDMLWVTRLVSAPENFGGGFVASGSKMIEQVVRWEERDGTVYLKKMSFNNVADSTDAIYKSVVNNNFAPIIGSFKVMGQPEDSAAYLVDVTRFFTADTRSISAMSGRFRTQFQVRRLDAEKSYTESVKSFPENVEVRQVMTYDAGRPPSNASAGLISMQVAQSMIKLPEVPMMPRLADQRVGWFTLGNVNYSSEKLKGDQVRFLKRWRLEPKDPAAYARGELVEPVKPIVYYLDPGTPERFKKWFKLGIEDWQVAFEAAGFKNAIIAKDPPTKEEDPDWSPEDTRYSTVRYIANMTRNATGPSTADPRSGEIIESDIIWYHNHLRSYRNWYLIQTGGANPKARTLDTPEEDIGEMMRAVIAHEIGHALGLPHNMKASSAYPVESLRDPDFTQEYGVAPTIMDYARVNYIAQPGDGVERFIRKIGPYDKYVINWGYRVIPGADSPEEESSTLDQWILDKADDRMYRFGSSNGYNPESQTEDLGDNSVLASTYGMMNLMRVIPNLLDWTTTDGEDYTETREIYNESIGQWRRFVGHVVTTIGGVTEDFKSSDQEGVIYNVVPEKRQVEAMEWMHKHAFATPKWLLDEDLLRKLEGYGAVNRIRTTQVSYLNRLLDATRAQRLIEAEAFKGRNTYTIYQLFGDTRKGLFSELSSGAVIDTYRRNLQRAFVARLEFMMNNDSNQFQARQVSIAQSDIRPVVKAELKTLLRDVNGAMSKYSDRASRLHLEDLKDRINNILDPK</sequence>
<keyword evidence="5" id="KW-0645">Protease</keyword>
<dbReference type="Proteomes" id="UP000095552">
    <property type="component" value="Unassembled WGS sequence"/>
</dbReference>
<dbReference type="Pfam" id="PF17148">
    <property type="entry name" value="DUF5117"/>
    <property type="match status" value="1"/>
</dbReference>
<keyword evidence="6" id="KW-1185">Reference proteome</keyword>
<dbReference type="Pfam" id="PF17162">
    <property type="entry name" value="DUF5118"/>
    <property type="match status" value="1"/>
</dbReference>
<evidence type="ECO:0000259" key="4">
    <source>
        <dbReference type="Pfam" id="PF17162"/>
    </source>
</evidence>
<protein>
    <submittedName>
        <fullName evidence="5">Zinc-dependent metalloprotease</fullName>
    </submittedName>
</protein>